<evidence type="ECO:0000259" key="5">
    <source>
        <dbReference type="Pfam" id="PF14368"/>
    </source>
</evidence>
<dbReference type="PANTHER" id="PTHR33214">
    <property type="entry name" value="BIFUNCTIONAL INHIBITOR/LIPID-TRANSFER PROTEIN/SEED STORAGE 2S ALBUMIN SUPERFAMILY PROTEIN"/>
    <property type="match status" value="1"/>
</dbReference>
<dbReference type="GO" id="GO:0006869">
    <property type="term" value="P:lipid transport"/>
    <property type="evidence" value="ECO:0007669"/>
    <property type="project" value="InterPro"/>
</dbReference>
<dbReference type="GO" id="GO:0008289">
    <property type="term" value="F:lipid binding"/>
    <property type="evidence" value="ECO:0007669"/>
    <property type="project" value="UniProtKB-KW"/>
</dbReference>
<organism evidence="6 7">
    <name type="scientific">Colocasia esculenta</name>
    <name type="common">Wild taro</name>
    <name type="synonym">Arum esculentum</name>
    <dbReference type="NCBI Taxonomy" id="4460"/>
    <lineage>
        <taxon>Eukaryota</taxon>
        <taxon>Viridiplantae</taxon>
        <taxon>Streptophyta</taxon>
        <taxon>Embryophyta</taxon>
        <taxon>Tracheophyta</taxon>
        <taxon>Spermatophyta</taxon>
        <taxon>Magnoliopsida</taxon>
        <taxon>Liliopsida</taxon>
        <taxon>Araceae</taxon>
        <taxon>Aroideae</taxon>
        <taxon>Colocasieae</taxon>
        <taxon>Colocasia</taxon>
    </lineage>
</organism>
<dbReference type="AlphaFoldDB" id="A0A843XQY0"/>
<evidence type="ECO:0000256" key="1">
    <source>
        <dbReference type="ARBA" id="ARBA00009707"/>
    </source>
</evidence>
<keyword evidence="7" id="KW-1185">Reference proteome</keyword>
<dbReference type="PANTHER" id="PTHR33214:SF69">
    <property type="entry name" value="BIFUNCTIONAL INHIBITOR_LIPID-TRANSFER PROTEIN_SEED STORAGE 2S ALBUMIN SUPERFAMILY PROTEIN"/>
    <property type="match status" value="1"/>
</dbReference>
<name>A0A843XQY0_COLES</name>
<dbReference type="EMBL" id="NMUH01012492">
    <property type="protein sequence ID" value="MQM22254.1"/>
    <property type="molecule type" value="Genomic_DNA"/>
</dbReference>
<dbReference type="SUPFAM" id="SSF47699">
    <property type="entry name" value="Bifunctional inhibitor/lipid-transfer protein/seed storage 2S albumin"/>
    <property type="match status" value="1"/>
</dbReference>
<reference evidence="6" key="1">
    <citation type="submission" date="2017-07" db="EMBL/GenBank/DDBJ databases">
        <title>Taro Niue Genome Assembly and Annotation.</title>
        <authorList>
            <person name="Atibalentja N."/>
            <person name="Keating K."/>
            <person name="Fields C.J."/>
        </authorList>
    </citation>
    <scope>NUCLEOTIDE SEQUENCE</scope>
    <source>
        <strain evidence="6">Niue_2</strain>
        <tissue evidence="6">Leaf</tissue>
    </source>
</reference>
<dbReference type="InterPro" id="IPR036312">
    <property type="entry name" value="Bifun_inhib/LTP/seed_sf"/>
</dbReference>
<dbReference type="Pfam" id="PF14368">
    <property type="entry name" value="LTP_2"/>
    <property type="match status" value="1"/>
</dbReference>
<evidence type="ECO:0000256" key="2">
    <source>
        <dbReference type="ARBA" id="ARBA00022448"/>
    </source>
</evidence>
<accession>A0A843XQY0</accession>
<sequence>MKGSRLAAGAICLALVLLLVASQLPAAESATCNLNQLLPCSRAYFSSVPPSAACCAKVREQQPCFCQYLRNPNLRNYVNSPNTRRIEAACRVSYPRFLTSLILLELPISISFGLHPIWLLGIALSSSCVIVGSFCPQGVRSCATSRLVLFTYELIPLLHLQE</sequence>
<comment type="similarity">
    <text evidence="1">Belongs to the plant LTP family. B11E subfamily.</text>
</comment>
<dbReference type="CDD" id="cd01959">
    <property type="entry name" value="nsLTP2"/>
    <property type="match status" value="1"/>
</dbReference>
<dbReference type="Proteomes" id="UP000652761">
    <property type="component" value="Unassembled WGS sequence"/>
</dbReference>
<gene>
    <name evidence="6" type="ORF">Taro_055304</name>
</gene>
<keyword evidence="4" id="KW-0732">Signal</keyword>
<evidence type="ECO:0000256" key="3">
    <source>
        <dbReference type="ARBA" id="ARBA00023121"/>
    </source>
</evidence>
<keyword evidence="3" id="KW-0446">Lipid-binding</keyword>
<feature type="signal peptide" evidence="4">
    <location>
        <begin position="1"/>
        <end position="29"/>
    </location>
</feature>
<feature type="chain" id="PRO_5032461697" description="Bifunctional inhibitor/plant lipid transfer protein/seed storage helical domain-containing protein" evidence="4">
    <location>
        <begin position="30"/>
        <end position="162"/>
    </location>
</feature>
<comment type="caution">
    <text evidence="6">The sequence shown here is derived from an EMBL/GenBank/DDBJ whole genome shotgun (WGS) entry which is preliminary data.</text>
</comment>
<keyword evidence="2" id="KW-0813">Transport</keyword>
<proteinExistence type="inferred from homology"/>
<evidence type="ECO:0000313" key="6">
    <source>
        <dbReference type="EMBL" id="MQM22254.1"/>
    </source>
</evidence>
<protein>
    <recommendedName>
        <fullName evidence="5">Bifunctional inhibitor/plant lipid transfer protein/seed storage helical domain-containing protein</fullName>
    </recommendedName>
</protein>
<dbReference type="Gene3D" id="1.10.110.10">
    <property type="entry name" value="Plant lipid-transfer and hydrophobic proteins"/>
    <property type="match status" value="1"/>
</dbReference>
<evidence type="ECO:0000313" key="7">
    <source>
        <dbReference type="Proteomes" id="UP000652761"/>
    </source>
</evidence>
<evidence type="ECO:0000256" key="4">
    <source>
        <dbReference type="SAM" id="SignalP"/>
    </source>
</evidence>
<feature type="domain" description="Bifunctional inhibitor/plant lipid transfer protein/seed storage helical" evidence="5">
    <location>
        <begin position="20"/>
        <end position="95"/>
    </location>
</feature>
<dbReference type="OrthoDB" id="665742at2759"/>
<dbReference type="InterPro" id="IPR033872">
    <property type="entry name" value="nsLTP2"/>
</dbReference>
<dbReference type="InterPro" id="IPR016140">
    <property type="entry name" value="Bifunc_inhib/LTP/seed_store"/>
</dbReference>